<evidence type="ECO:0000256" key="11">
    <source>
        <dbReference type="ARBA" id="ARBA00083736"/>
    </source>
</evidence>
<comment type="caution">
    <text evidence="14">The sequence shown here is derived from an EMBL/GenBank/DDBJ whole genome shotgun (WGS) entry which is preliminary data.</text>
</comment>
<dbReference type="AlphaFoldDB" id="A0A931G534"/>
<evidence type="ECO:0000256" key="10">
    <source>
        <dbReference type="ARBA" id="ARBA00082991"/>
    </source>
</evidence>
<dbReference type="PANTHER" id="PTHR10681:SF128">
    <property type="entry name" value="THIOREDOXIN-DEPENDENT PEROXIDE REDUCTASE, MITOCHONDRIAL"/>
    <property type="match status" value="1"/>
</dbReference>
<feature type="domain" description="Thioredoxin" evidence="13">
    <location>
        <begin position="9"/>
        <end position="157"/>
    </location>
</feature>
<dbReference type="GO" id="GO:0042744">
    <property type="term" value="P:hydrogen peroxide catabolic process"/>
    <property type="evidence" value="ECO:0007669"/>
    <property type="project" value="TreeGrafter"/>
</dbReference>
<comment type="subunit">
    <text evidence="7">Homodimer. Forms both dimers and octamers; a tightly-associated dimer and a ring-like octamer.</text>
</comment>
<dbReference type="Gene3D" id="3.40.30.10">
    <property type="entry name" value="Glutaredoxin"/>
    <property type="match status" value="1"/>
</dbReference>
<dbReference type="RefSeq" id="WP_196396054.1">
    <property type="nucleotide sequence ID" value="NZ_JADNYM010000007.1"/>
</dbReference>
<evidence type="ECO:0000313" key="14">
    <source>
        <dbReference type="EMBL" id="MBG0739105.1"/>
    </source>
</evidence>
<name>A0A931G534_9MICC</name>
<dbReference type="GO" id="GO:0033554">
    <property type="term" value="P:cellular response to stress"/>
    <property type="evidence" value="ECO:0007669"/>
    <property type="project" value="TreeGrafter"/>
</dbReference>
<comment type="similarity">
    <text evidence="1">Belongs to the peroxiredoxin family. AhpC/Prx1 subfamily.</text>
</comment>
<dbReference type="EC" id="1.11.1.29" evidence="8"/>
<dbReference type="InterPro" id="IPR050217">
    <property type="entry name" value="Peroxiredoxin"/>
</dbReference>
<feature type="active site" description="Cysteine sulfenic acid (-SOH) intermediate; for peroxidase activity" evidence="12">
    <location>
        <position position="51"/>
    </location>
</feature>
<dbReference type="GO" id="GO:0006979">
    <property type="term" value="P:response to oxidative stress"/>
    <property type="evidence" value="ECO:0007669"/>
    <property type="project" value="TreeGrafter"/>
</dbReference>
<dbReference type="InterPro" id="IPR013766">
    <property type="entry name" value="Thioredoxin_domain"/>
</dbReference>
<dbReference type="GO" id="GO:0045454">
    <property type="term" value="P:cell redox homeostasis"/>
    <property type="evidence" value="ECO:0007669"/>
    <property type="project" value="TreeGrafter"/>
</dbReference>
<comment type="similarity">
    <text evidence="6">Belongs to the peroxiredoxin family. AhpE subfamily.</text>
</comment>
<dbReference type="InterPro" id="IPR000866">
    <property type="entry name" value="AhpC/TSA"/>
</dbReference>
<dbReference type="Proteomes" id="UP000655366">
    <property type="component" value="Unassembled WGS sequence"/>
</dbReference>
<comment type="function">
    <text evidence="5">Thiol-specific peroxidase that catalyzes the reduction of hydrogen peroxide and organic hydroperoxides to water and alcohols, respectively. Plays a role in cell protection against oxidative stress by detoxifying peroxides. May represent an important antioxidant defense against cytotoxic peroxides, especially peroxynitrite, which can be formed by activated macrophages during infection.</text>
</comment>
<comment type="catalytic activity">
    <reaction evidence="4">
        <text>[mycoredoxin]-L-dithiol + a hydroperoxide = [mycoredoxin]-L-disulfide + an alcohol + H2O</text>
        <dbReference type="Rhea" id="RHEA:62640"/>
        <dbReference type="Rhea" id="RHEA-COMP:16137"/>
        <dbReference type="Rhea" id="RHEA-COMP:16138"/>
        <dbReference type="ChEBI" id="CHEBI:15377"/>
        <dbReference type="ChEBI" id="CHEBI:29950"/>
        <dbReference type="ChEBI" id="CHEBI:30879"/>
        <dbReference type="ChEBI" id="CHEBI:35924"/>
        <dbReference type="ChEBI" id="CHEBI:50058"/>
        <dbReference type="EC" id="1.11.1.29"/>
    </reaction>
</comment>
<dbReference type="PIRSF" id="PIRSF000239">
    <property type="entry name" value="AHPC"/>
    <property type="match status" value="1"/>
</dbReference>
<protein>
    <recommendedName>
        <fullName evidence="9">Alkyl hydroperoxide reductase E</fullName>
        <ecNumber evidence="8">1.11.1.29</ecNumber>
    </recommendedName>
    <alternativeName>
        <fullName evidence="10">Mycoredoxin-dependent peroxiredoxin</fullName>
    </alternativeName>
    <alternativeName>
        <fullName evidence="11">Peroxiredoxin AhpE</fullName>
    </alternativeName>
    <alternativeName>
        <fullName evidence="3">Thioredoxin peroxidase</fullName>
    </alternativeName>
</protein>
<reference evidence="14 15" key="1">
    <citation type="submission" date="2020-11" db="EMBL/GenBank/DDBJ databases">
        <title>Arthrobacter antarcticus sp. nov., isolated from Antarctic Soil.</title>
        <authorList>
            <person name="Li J."/>
        </authorList>
    </citation>
    <scope>NUCLEOTIDE SEQUENCE [LARGE SCALE GENOMIC DNA]</scope>
    <source>
        <strain evidence="14 15">Z1-20</strain>
    </source>
</reference>
<evidence type="ECO:0000256" key="9">
    <source>
        <dbReference type="ARBA" id="ARBA00068979"/>
    </source>
</evidence>
<evidence type="ECO:0000256" key="2">
    <source>
        <dbReference type="ARBA" id="ARBA00023002"/>
    </source>
</evidence>
<dbReference type="PANTHER" id="PTHR10681">
    <property type="entry name" value="THIOREDOXIN PEROXIDASE"/>
    <property type="match status" value="1"/>
</dbReference>
<keyword evidence="15" id="KW-1185">Reference proteome</keyword>
<dbReference type="InterPro" id="IPR024706">
    <property type="entry name" value="Peroxiredoxin_AhpC-typ"/>
</dbReference>
<dbReference type="FunFam" id="3.40.30.10:FF:000118">
    <property type="entry name" value="Peroxiredoxin AhpE"/>
    <property type="match status" value="1"/>
</dbReference>
<sequence length="157" mass="17064">MNPTQSRAPVVGQPAPDFELSNQFGESISLASLRGGNVVVVFYPFAFSGICTGEMCELRDNPADFATARARVLAVSVDSKYVLRAYAEAEGLEFDLLADFWPHGETARRYGVFDADRGMAGRGTFVIDANGILRDTFSTAAGQARSLDRYRKALAEL</sequence>
<evidence type="ECO:0000256" key="5">
    <source>
        <dbReference type="ARBA" id="ARBA00056930"/>
    </source>
</evidence>
<dbReference type="InterPro" id="IPR036249">
    <property type="entry name" value="Thioredoxin-like_sf"/>
</dbReference>
<dbReference type="CDD" id="cd03018">
    <property type="entry name" value="PRX_AhpE_like"/>
    <property type="match status" value="1"/>
</dbReference>
<dbReference type="GO" id="GO:0005829">
    <property type="term" value="C:cytosol"/>
    <property type="evidence" value="ECO:0007669"/>
    <property type="project" value="TreeGrafter"/>
</dbReference>
<dbReference type="SUPFAM" id="SSF52833">
    <property type="entry name" value="Thioredoxin-like"/>
    <property type="match status" value="1"/>
</dbReference>
<evidence type="ECO:0000256" key="6">
    <source>
        <dbReference type="ARBA" id="ARBA00060973"/>
    </source>
</evidence>
<accession>A0A931G534</accession>
<keyword evidence="2" id="KW-0560">Oxidoreductase</keyword>
<organism evidence="14 15">
    <name type="scientific">Arthrobacter terrae</name>
    <dbReference type="NCBI Taxonomy" id="2935737"/>
    <lineage>
        <taxon>Bacteria</taxon>
        <taxon>Bacillati</taxon>
        <taxon>Actinomycetota</taxon>
        <taxon>Actinomycetes</taxon>
        <taxon>Micrococcales</taxon>
        <taxon>Micrococcaceae</taxon>
        <taxon>Arthrobacter</taxon>
    </lineage>
</organism>
<evidence type="ECO:0000256" key="7">
    <source>
        <dbReference type="ARBA" id="ARBA00065226"/>
    </source>
</evidence>
<evidence type="ECO:0000256" key="1">
    <source>
        <dbReference type="ARBA" id="ARBA00009796"/>
    </source>
</evidence>
<evidence type="ECO:0000256" key="3">
    <source>
        <dbReference type="ARBA" id="ARBA00032824"/>
    </source>
</evidence>
<proteinExistence type="inferred from homology"/>
<evidence type="ECO:0000313" key="15">
    <source>
        <dbReference type="Proteomes" id="UP000655366"/>
    </source>
</evidence>
<evidence type="ECO:0000259" key="13">
    <source>
        <dbReference type="PROSITE" id="PS51352"/>
    </source>
</evidence>
<dbReference type="PROSITE" id="PS51352">
    <property type="entry name" value="THIOREDOXIN_2"/>
    <property type="match status" value="1"/>
</dbReference>
<evidence type="ECO:0000256" key="4">
    <source>
        <dbReference type="ARBA" id="ARBA00052774"/>
    </source>
</evidence>
<evidence type="ECO:0000256" key="8">
    <source>
        <dbReference type="ARBA" id="ARBA00067009"/>
    </source>
</evidence>
<dbReference type="GO" id="GO:0008379">
    <property type="term" value="F:thioredoxin peroxidase activity"/>
    <property type="evidence" value="ECO:0007669"/>
    <property type="project" value="TreeGrafter"/>
</dbReference>
<dbReference type="EMBL" id="JADNYM010000007">
    <property type="protein sequence ID" value="MBG0739105.1"/>
    <property type="molecule type" value="Genomic_DNA"/>
</dbReference>
<gene>
    <name evidence="14" type="ORF">IV500_06810</name>
</gene>
<dbReference type="Pfam" id="PF00578">
    <property type="entry name" value="AhpC-TSA"/>
    <property type="match status" value="1"/>
</dbReference>
<evidence type="ECO:0000256" key="12">
    <source>
        <dbReference type="PIRSR" id="PIRSR000239-1"/>
    </source>
</evidence>